<protein>
    <recommendedName>
        <fullName evidence="5">CMP/dCMP-type deaminase domain-containing protein</fullName>
    </recommendedName>
</protein>
<dbReference type="InterPro" id="IPR027417">
    <property type="entry name" value="P-loop_NTPase"/>
</dbReference>
<dbReference type="NCBIfam" id="NF041025">
    <property type="entry name" value="antiphage_deaminase"/>
    <property type="match status" value="1"/>
</dbReference>
<comment type="similarity">
    <text evidence="1">Belongs to the cytidine and deoxycytidylate deaminase family.</text>
</comment>
<name>A0AA48RBS0_9ZZZZ</name>
<sequence>MTTLIPTLSHPELFFGFAAPIGVDLRQSIEELKQTLNRLGYDPIEIKVTDIFIHLEPFIRPDNDYPLVPKPESNRYTSYIKYGNKLRSTFEDDAALAVLTVARLVRRRITHSRGKPNQEKFSKVAFILHQFKRKEEISLLRSIYGKQFFQISVYSRRGARVDYLAGRFANTANSANRNEFRAAAENIVQIDYNEYTDTHGQKMIKIFHDADLILNIDRDPTSIGHQIDRFCSLIFGSNSISPTKIEYGMFVAKAAALRTLDLSRQVGAAIFSQFGEIISIGSNEVPKANGGTYWCDEPHDDREYVRKVDSNDRRKNEILSELLEAVDATGRKEDEKIKESQFMDALEYGRIIHAEMSAITDAARTGRATKSAYLFCTTFPCHMCAKHIVGAGLEKVYFLEPYPKSLVTDLHSDAVCVEGNDRGQYSSYPAVVFEHFFGVSPRRYRELFEREKRKRDDGTFMEWMFGEPRPNLNITEPSYAQLENLIVSTIIRKYIEKANFNESVLDN</sequence>
<dbReference type="AlphaFoldDB" id="A0AA48RBS0"/>
<dbReference type="PANTHER" id="PTHR11086:SF18">
    <property type="entry name" value="DEOXYCYTIDYLATE DEAMINASE"/>
    <property type="match status" value="1"/>
</dbReference>
<reference evidence="6" key="1">
    <citation type="submission" date="2023-07" db="EMBL/GenBank/DDBJ databases">
        <authorList>
            <person name="Pelsma A.J. K."/>
        </authorList>
    </citation>
    <scope>NUCLEOTIDE SEQUENCE</scope>
</reference>
<dbReference type="Gene3D" id="3.40.50.300">
    <property type="entry name" value="P-loop containing nucleotide triphosphate hydrolases"/>
    <property type="match status" value="1"/>
</dbReference>
<accession>A0AA48RBS0</accession>
<dbReference type="Gene3D" id="3.40.140.10">
    <property type="entry name" value="Cytidine Deaminase, domain 2"/>
    <property type="match status" value="1"/>
</dbReference>
<keyword evidence="4" id="KW-0862">Zinc</keyword>
<keyword evidence="2" id="KW-0479">Metal-binding</keyword>
<proteinExistence type="inferred from homology"/>
<dbReference type="EMBL" id="OY288114">
    <property type="protein sequence ID" value="CAJ0886361.1"/>
    <property type="molecule type" value="Genomic_DNA"/>
</dbReference>
<dbReference type="Pfam" id="PF00383">
    <property type="entry name" value="dCMP_cyt_deam_1"/>
    <property type="match status" value="1"/>
</dbReference>
<evidence type="ECO:0000259" key="5">
    <source>
        <dbReference type="PROSITE" id="PS51747"/>
    </source>
</evidence>
<dbReference type="GO" id="GO:0005737">
    <property type="term" value="C:cytoplasm"/>
    <property type="evidence" value="ECO:0007669"/>
    <property type="project" value="TreeGrafter"/>
</dbReference>
<dbReference type="PROSITE" id="PS51747">
    <property type="entry name" value="CYT_DCMP_DEAMINASES_2"/>
    <property type="match status" value="1"/>
</dbReference>
<keyword evidence="3" id="KW-0378">Hydrolase</keyword>
<evidence type="ECO:0000256" key="1">
    <source>
        <dbReference type="ARBA" id="ARBA00006576"/>
    </source>
</evidence>
<evidence type="ECO:0000313" key="6">
    <source>
        <dbReference type="EMBL" id="CAJ0886361.1"/>
    </source>
</evidence>
<gene>
    <name evidence="6" type="ORF">AMST5_03700</name>
</gene>
<dbReference type="GO" id="GO:0008270">
    <property type="term" value="F:zinc ion binding"/>
    <property type="evidence" value="ECO:0007669"/>
    <property type="project" value="InterPro"/>
</dbReference>
<evidence type="ECO:0000256" key="3">
    <source>
        <dbReference type="ARBA" id="ARBA00022801"/>
    </source>
</evidence>
<dbReference type="PANTHER" id="PTHR11086">
    <property type="entry name" value="DEOXYCYTIDYLATE DEAMINASE-RELATED"/>
    <property type="match status" value="1"/>
</dbReference>
<dbReference type="InterPro" id="IPR002125">
    <property type="entry name" value="CMP_dCMP_dom"/>
</dbReference>
<dbReference type="InterPro" id="IPR016192">
    <property type="entry name" value="APOBEC/CMP_deaminase_Zn-bd"/>
</dbReference>
<dbReference type="SUPFAM" id="SSF53927">
    <property type="entry name" value="Cytidine deaminase-like"/>
    <property type="match status" value="1"/>
</dbReference>
<evidence type="ECO:0000256" key="4">
    <source>
        <dbReference type="ARBA" id="ARBA00022833"/>
    </source>
</evidence>
<organism evidence="6">
    <name type="scientific">freshwater sediment metagenome</name>
    <dbReference type="NCBI Taxonomy" id="556182"/>
    <lineage>
        <taxon>unclassified sequences</taxon>
        <taxon>metagenomes</taxon>
        <taxon>ecological metagenomes</taxon>
    </lineage>
</organism>
<dbReference type="PROSITE" id="PS00903">
    <property type="entry name" value="CYT_DCMP_DEAMINASES_1"/>
    <property type="match status" value="1"/>
</dbReference>
<dbReference type="InterPro" id="IPR016193">
    <property type="entry name" value="Cytidine_deaminase-like"/>
</dbReference>
<dbReference type="InterPro" id="IPR015517">
    <property type="entry name" value="dCMP_deaminase-rel"/>
</dbReference>
<dbReference type="GO" id="GO:0004132">
    <property type="term" value="F:dCMP deaminase activity"/>
    <property type="evidence" value="ECO:0007669"/>
    <property type="project" value="TreeGrafter"/>
</dbReference>
<evidence type="ECO:0000256" key="2">
    <source>
        <dbReference type="ARBA" id="ARBA00022723"/>
    </source>
</evidence>
<feature type="domain" description="CMP/dCMP-type deaminase" evidence="5">
    <location>
        <begin position="243"/>
        <end position="418"/>
    </location>
</feature>